<protein>
    <submittedName>
        <fullName evidence="1">Uncharacterized protein</fullName>
    </submittedName>
</protein>
<proteinExistence type="predicted"/>
<sequence length="105" mass="11738">MEFFLLQLLVLKNPFLESLLLSIRQRRVRFSHSLHSRQVAVETSTAPPPLCSPPSSASATTFRFFSPILLEEKLGFWSSNEKEMGKNVLSISIAADEEDENDGVG</sequence>
<comment type="caution">
    <text evidence="1">The sequence shown here is derived from an EMBL/GenBank/DDBJ whole genome shotgun (WGS) entry which is preliminary data.</text>
</comment>
<dbReference type="EMBL" id="JBBPBN010000102">
    <property type="protein sequence ID" value="KAK8979373.1"/>
    <property type="molecule type" value="Genomic_DNA"/>
</dbReference>
<name>A0ABR2NTE5_9ROSI</name>
<organism evidence="1 2">
    <name type="scientific">Hibiscus sabdariffa</name>
    <name type="common">roselle</name>
    <dbReference type="NCBI Taxonomy" id="183260"/>
    <lineage>
        <taxon>Eukaryota</taxon>
        <taxon>Viridiplantae</taxon>
        <taxon>Streptophyta</taxon>
        <taxon>Embryophyta</taxon>
        <taxon>Tracheophyta</taxon>
        <taxon>Spermatophyta</taxon>
        <taxon>Magnoliopsida</taxon>
        <taxon>eudicotyledons</taxon>
        <taxon>Gunneridae</taxon>
        <taxon>Pentapetalae</taxon>
        <taxon>rosids</taxon>
        <taxon>malvids</taxon>
        <taxon>Malvales</taxon>
        <taxon>Malvaceae</taxon>
        <taxon>Malvoideae</taxon>
        <taxon>Hibiscus</taxon>
    </lineage>
</organism>
<reference evidence="1 2" key="1">
    <citation type="journal article" date="2024" name="G3 (Bethesda)">
        <title>Genome assembly of Hibiscus sabdariffa L. provides insights into metabolisms of medicinal natural products.</title>
        <authorList>
            <person name="Kim T."/>
        </authorList>
    </citation>
    <scope>NUCLEOTIDE SEQUENCE [LARGE SCALE GENOMIC DNA]</scope>
    <source>
        <strain evidence="1">TK-2024</strain>
        <tissue evidence="1">Old leaves</tissue>
    </source>
</reference>
<accession>A0ABR2NTE5</accession>
<gene>
    <name evidence="1" type="ORF">V6N11_000520</name>
</gene>
<dbReference type="Proteomes" id="UP001396334">
    <property type="component" value="Unassembled WGS sequence"/>
</dbReference>
<keyword evidence="2" id="KW-1185">Reference proteome</keyword>
<evidence type="ECO:0000313" key="1">
    <source>
        <dbReference type="EMBL" id="KAK8979373.1"/>
    </source>
</evidence>
<evidence type="ECO:0000313" key="2">
    <source>
        <dbReference type="Proteomes" id="UP001396334"/>
    </source>
</evidence>